<reference evidence="1" key="1">
    <citation type="submission" date="2019-08" db="EMBL/GenBank/DDBJ databases">
        <title>The genome of the North American firefly Photinus pyralis.</title>
        <authorList>
            <consortium name="Photinus pyralis genome working group"/>
            <person name="Fallon T.R."/>
            <person name="Sander Lower S.E."/>
            <person name="Weng J.-K."/>
        </authorList>
    </citation>
    <scope>NUCLEOTIDE SEQUENCE</scope>
    <source>
        <strain evidence="1">TRF0915ILg1</strain>
        <tissue evidence="1">Whole body</tissue>
    </source>
</reference>
<dbReference type="AlphaFoldDB" id="A0A8K0D3H6"/>
<comment type="caution">
    <text evidence="1">The sequence shown here is derived from an EMBL/GenBank/DDBJ whole genome shotgun (WGS) entry which is preliminary data.</text>
</comment>
<sequence length="124" mass="14164">MPNITENHENVEEYIVSSAEDEYYVMGFSTEYSSSATVILQEQTSKQLENAETECQDTIEYWDNQNNVLSLENASNEETGEAFYQIWINGEYNATDMANLDGNNIELLHNEQSGFETDSDSIEH</sequence>
<proteinExistence type="predicted"/>
<accession>A0A8K0D3H6</accession>
<gene>
    <name evidence="1" type="ORF">ILUMI_09800</name>
</gene>
<name>A0A8K0D3H6_IGNLU</name>
<evidence type="ECO:0000313" key="1">
    <source>
        <dbReference type="EMBL" id="KAF2896376.1"/>
    </source>
</evidence>
<keyword evidence="2" id="KW-1185">Reference proteome</keyword>
<protein>
    <submittedName>
        <fullName evidence="1">Uncharacterized protein</fullName>
    </submittedName>
</protein>
<dbReference type="Proteomes" id="UP000801492">
    <property type="component" value="Unassembled WGS sequence"/>
</dbReference>
<evidence type="ECO:0000313" key="2">
    <source>
        <dbReference type="Proteomes" id="UP000801492"/>
    </source>
</evidence>
<organism evidence="1 2">
    <name type="scientific">Ignelater luminosus</name>
    <name type="common">Cucubano</name>
    <name type="synonym">Pyrophorus luminosus</name>
    <dbReference type="NCBI Taxonomy" id="2038154"/>
    <lineage>
        <taxon>Eukaryota</taxon>
        <taxon>Metazoa</taxon>
        <taxon>Ecdysozoa</taxon>
        <taxon>Arthropoda</taxon>
        <taxon>Hexapoda</taxon>
        <taxon>Insecta</taxon>
        <taxon>Pterygota</taxon>
        <taxon>Neoptera</taxon>
        <taxon>Endopterygota</taxon>
        <taxon>Coleoptera</taxon>
        <taxon>Polyphaga</taxon>
        <taxon>Elateriformia</taxon>
        <taxon>Elateroidea</taxon>
        <taxon>Elateridae</taxon>
        <taxon>Agrypninae</taxon>
        <taxon>Pyrophorini</taxon>
        <taxon>Ignelater</taxon>
    </lineage>
</organism>
<dbReference type="EMBL" id="VTPC01005166">
    <property type="protein sequence ID" value="KAF2896376.1"/>
    <property type="molecule type" value="Genomic_DNA"/>
</dbReference>